<evidence type="ECO:0000256" key="9">
    <source>
        <dbReference type="ARBA" id="ARBA00023029"/>
    </source>
</evidence>
<dbReference type="GO" id="GO:0005524">
    <property type="term" value="F:ATP binding"/>
    <property type="evidence" value="ECO:0007669"/>
    <property type="project" value="UniProtKB-UniRule"/>
</dbReference>
<feature type="region of interest" description="Disordered" evidence="15">
    <location>
        <begin position="22"/>
        <end position="60"/>
    </location>
</feature>
<feature type="region of interest" description="Disordered" evidence="15">
    <location>
        <begin position="1626"/>
        <end position="1795"/>
    </location>
</feature>
<feature type="compositionally biased region" description="Basic residues" evidence="15">
    <location>
        <begin position="1734"/>
        <end position="1743"/>
    </location>
</feature>
<keyword evidence="8" id="KW-0460">Magnesium</keyword>
<evidence type="ECO:0000256" key="7">
    <source>
        <dbReference type="ARBA" id="ARBA00022840"/>
    </source>
</evidence>
<feature type="compositionally biased region" description="Basic residues" evidence="15">
    <location>
        <begin position="1626"/>
        <end position="1638"/>
    </location>
</feature>
<dbReference type="GO" id="GO:0046872">
    <property type="term" value="F:metal ion binding"/>
    <property type="evidence" value="ECO:0007669"/>
    <property type="project" value="UniProtKB-KW"/>
</dbReference>
<dbReference type="SUPFAM" id="SSF54211">
    <property type="entry name" value="Ribosomal protein S5 domain 2-like"/>
    <property type="match status" value="1"/>
</dbReference>
<keyword evidence="5" id="KW-0479">Metal-binding</keyword>
<feature type="compositionally biased region" description="Low complexity" evidence="15">
    <location>
        <begin position="1275"/>
        <end position="1284"/>
    </location>
</feature>
<feature type="domain" description="Toprim" evidence="16">
    <location>
        <begin position="488"/>
        <end position="602"/>
    </location>
</feature>
<dbReference type="Gene3D" id="1.10.268.10">
    <property type="entry name" value="Topoisomerase, domain 3"/>
    <property type="match status" value="1"/>
</dbReference>
<dbReference type="GeneID" id="16075353"/>
<dbReference type="SMART" id="SM00387">
    <property type="entry name" value="HATPase_c"/>
    <property type="match status" value="1"/>
</dbReference>
<feature type="compositionally biased region" description="Acidic residues" evidence="15">
    <location>
        <begin position="1446"/>
        <end position="1472"/>
    </location>
</feature>
<evidence type="ECO:0000313" key="19">
    <source>
        <dbReference type="Proteomes" id="UP000007799"/>
    </source>
</evidence>
<feature type="compositionally biased region" description="Low complexity" evidence="15">
    <location>
        <begin position="1402"/>
        <end position="1417"/>
    </location>
</feature>
<dbReference type="Pfam" id="PF00521">
    <property type="entry name" value="DNA_topoisoIV"/>
    <property type="match status" value="1"/>
</dbReference>
<gene>
    <name evidence="18" type="ORF">PTSG_04681</name>
</gene>
<comment type="subunit">
    <text evidence="13">Homodimer.</text>
</comment>
<comment type="similarity">
    <text evidence="4 13">Belongs to the type II topoisomerase family.</text>
</comment>
<dbReference type="PROSITE" id="PS50880">
    <property type="entry name" value="TOPRIM"/>
    <property type="match status" value="1"/>
</dbReference>
<evidence type="ECO:0000256" key="12">
    <source>
        <dbReference type="PROSITE-ProRule" id="PRU01384"/>
    </source>
</evidence>
<feature type="compositionally biased region" description="Acidic residues" evidence="15">
    <location>
        <begin position="1368"/>
        <end position="1377"/>
    </location>
</feature>
<evidence type="ECO:0000256" key="11">
    <source>
        <dbReference type="ARBA" id="ARBA00023235"/>
    </source>
</evidence>
<dbReference type="EC" id="5.6.2.2" evidence="13"/>
<dbReference type="InterPro" id="IPR014721">
    <property type="entry name" value="Ribsml_uS5_D2-typ_fold_subgr"/>
</dbReference>
<dbReference type="PANTHER" id="PTHR10169:SF38">
    <property type="entry name" value="DNA TOPOISOMERASE 2"/>
    <property type="match status" value="1"/>
</dbReference>
<dbReference type="InterPro" id="IPR013760">
    <property type="entry name" value="Topo_IIA-like_dom_sf"/>
</dbReference>
<accession>F2U844</accession>
<evidence type="ECO:0000256" key="10">
    <source>
        <dbReference type="ARBA" id="ARBA00023125"/>
    </source>
</evidence>
<evidence type="ECO:0000256" key="3">
    <source>
        <dbReference type="ARBA" id="ARBA00001946"/>
    </source>
</evidence>
<dbReference type="InterPro" id="IPR020568">
    <property type="entry name" value="Ribosomal_Su5_D2-typ_SF"/>
</dbReference>
<evidence type="ECO:0000256" key="14">
    <source>
        <dbReference type="SAM" id="Coils"/>
    </source>
</evidence>
<name>F2U844_SALR5</name>
<dbReference type="Pfam" id="PF16898">
    <property type="entry name" value="TOPRIM_C"/>
    <property type="match status" value="1"/>
</dbReference>
<feature type="compositionally biased region" description="Acidic residues" evidence="15">
    <location>
        <begin position="1554"/>
        <end position="1566"/>
    </location>
</feature>
<keyword evidence="9 12" id="KW-0799">Topoisomerase</keyword>
<dbReference type="GO" id="GO:0006265">
    <property type="term" value="P:DNA topological change"/>
    <property type="evidence" value="ECO:0007669"/>
    <property type="project" value="UniProtKB-UniRule"/>
</dbReference>
<dbReference type="InterPro" id="IPR001154">
    <property type="entry name" value="TopoII_euk"/>
</dbReference>
<evidence type="ECO:0000256" key="2">
    <source>
        <dbReference type="ARBA" id="ARBA00001913"/>
    </source>
</evidence>
<evidence type="ECO:0000259" key="16">
    <source>
        <dbReference type="PROSITE" id="PS50880"/>
    </source>
</evidence>
<dbReference type="Gene3D" id="3.30.565.10">
    <property type="entry name" value="Histidine kinase-like ATPase, C-terminal domain"/>
    <property type="match status" value="1"/>
</dbReference>
<evidence type="ECO:0000259" key="17">
    <source>
        <dbReference type="PROSITE" id="PS52040"/>
    </source>
</evidence>
<dbReference type="FunFam" id="3.30.1490.30:FF:000001">
    <property type="entry name" value="DNA topoisomerase 2"/>
    <property type="match status" value="1"/>
</dbReference>
<feature type="compositionally biased region" description="Low complexity" evidence="15">
    <location>
        <begin position="1354"/>
        <end position="1364"/>
    </location>
</feature>
<comment type="cofactor">
    <cofactor evidence="3">
        <name>Mg(2+)</name>
        <dbReference type="ChEBI" id="CHEBI:18420"/>
    </cofactor>
</comment>
<evidence type="ECO:0000256" key="13">
    <source>
        <dbReference type="RuleBase" id="RU362094"/>
    </source>
</evidence>
<dbReference type="InterPro" id="IPR006171">
    <property type="entry name" value="TOPRIM_dom"/>
</dbReference>
<dbReference type="SUPFAM" id="SSF55874">
    <property type="entry name" value="ATPase domain of HSP90 chaperone/DNA topoisomerase II/histidine kinase"/>
    <property type="match status" value="1"/>
</dbReference>
<dbReference type="PANTHER" id="PTHR10169">
    <property type="entry name" value="DNA TOPOISOMERASE/GYRASE"/>
    <property type="match status" value="1"/>
</dbReference>
<dbReference type="InterPro" id="IPR002205">
    <property type="entry name" value="Topo_IIA_dom_A"/>
</dbReference>
<dbReference type="RefSeq" id="XP_004994772.1">
    <property type="nucleotide sequence ID" value="XM_004994715.1"/>
</dbReference>
<dbReference type="CDD" id="cd00187">
    <property type="entry name" value="TOP4c"/>
    <property type="match status" value="1"/>
</dbReference>
<dbReference type="InterPro" id="IPR013506">
    <property type="entry name" value="Topo_IIA_bsu_dom2"/>
</dbReference>
<dbReference type="FunFam" id="3.30.1360.40:FF:000003">
    <property type="entry name" value="DNA topoisomerase 2"/>
    <property type="match status" value="1"/>
</dbReference>
<feature type="compositionally biased region" description="Polar residues" evidence="15">
    <location>
        <begin position="43"/>
        <end position="53"/>
    </location>
</feature>
<feature type="compositionally biased region" description="Low complexity" evidence="15">
    <location>
        <begin position="24"/>
        <end position="33"/>
    </location>
</feature>
<feature type="compositionally biased region" description="Acidic residues" evidence="15">
    <location>
        <begin position="1249"/>
        <end position="1260"/>
    </location>
</feature>
<dbReference type="Gene3D" id="3.30.1490.30">
    <property type="match status" value="1"/>
</dbReference>
<dbReference type="InterPro" id="IPR036890">
    <property type="entry name" value="HATPase_C_sf"/>
</dbReference>
<dbReference type="PROSITE" id="PS00177">
    <property type="entry name" value="TOPOISOMERASE_II"/>
    <property type="match status" value="1"/>
</dbReference>
<dbReference type="Gene3D" id="3.30.1360.40">
    <property type="match status" value="1"/>
</dbReference>
<keyword evidence="19" id="KW-1185">Reference proteome</keyword>
<protein>
    <recommendedName>
        <fullName evidence="13">DNA topoisomerase 2</fullName>
        <ecNumber evidence="13">5.6.2.2</ecNumber>
    </recommendedName>
</protein>
<dbReference type="EMBL" id="GL832964">
    <property type="protein sequence ID" value="EGD72950.1"/>
    <property type="molecule type" value="Genomic_DNA"/>
</dbReference>
<dbReference type="GO" id="GO:0000712">
    <property type="term" value="P:resolution of meiotic recombination intermediates"/>
    <property type="evidence" value="ECO:0007669"/>
    <property type="project" value="TreeGrafter"/>
</dbReference>
<feature type="compositionally biased region" description="Low complexity" evidence="15">
    <location>
        <begin position="1488"/>
        <end position="1516"/>
    </location>
</feature>
<dbReference type="SMART" id="SM00433">
    <property type="entry name" value="TOP2c"/>
    <property type="match status" value="1"/>
</dbReference>
<dbReference type="InParanoid" id="F2U844"/>
<feature type="compositionally biased region" description="Acidic residues" evidence="15">
    <location>
        <begin position="1766"/>
        <end position="1795"/>
    </location>
</feature>
<dbReference type="GO" id="GO:0003918">
    <property type="term" value="F:DNA topoisomerase type II (double strand cut, ATP-hydrolyzing) activity"/>
    <property type="evidence" value="ECO:0007669"/>
    <property type="project" value="UniProtKB-UniRule"/>
</dbReference>
<comment type="catalytic activity">
    <reaction evidence="1 12 13">
        <text>ATP-dependent breakage, passage and rejoining of double-stranded DNA.</text>
        <dbReference type="EC" id="5.6.2.2"/>
    </reaction>
</comment>
<dbReference type="eggNOG" id="KOG0355">
    <property type="taxonomic scope" value="Eukaryota"/>
</dbReference>
<keyword evidence="7 13" id="KW-0067">ATP-binding</keyword>
<feature type="compositionally biased region" description="Acidic residues" evidence="15">
    <location>
        <begin position="1720"/>
        <end position="1729"/>
    </location>
</feature>
<evidence type="ECO:0000256" key="4">
    <source>
        <dbReference type="ARBA" id="ARBA00011080"/>
    </source>
</evidence>
<dbReference type="FunFam" id="3.90.199.10:FF:000002">
    <property type="entry name" value="DNA topoisomerase 2"/>
    <property type="match status" value="1"/>
</dbReference>
<feature type="compositionally biased region" description="Basic residues" evidence="15">
    <location>
        <begin position="1689"/>
        <end position="1705"/>
    </location>
</feature>
<dbReference type="Proteomes" id="UP000007799">
    <property type="component" value="Unassembled WGS sequence"/>
</dbReference>
<feature type="region of interest" description="Disordered" evidence="15">
    <location>
        <begin position="1105"/>
        <end position="1134"/>
    </location>
</feature>
<evidence type="ECO:0000256" key="8">
    <source>
        <dbReference type="ARBA" id="ARBA00022842"/>
    </source>
</evidence>
<keyword evidence="6 13" id="KW-0547">Nucleotide-binding</keyword>
<feature type="compositionally biased region" description="Low complexity" evidence="15">
    <location>
        <begin position="1639"/>
        <end position="1648"/>
    </location>
</feature>
<dbReference type="Gene3D" id="3.90.199.10">
    <property type="entry name" value="Topoisomerase II, domain 5"/>
    <property type="match status" value="1"/>
</dbReference>
<evidence type="ECO:0000256" key="5">
    <source>
        <dbReference type="ARBA" id="ARBA00022723"/>
    </source>
</evidence>
<dbReference type="SMART" id="SM00434">
    <property type="entry name" value="TOP4c"/>
    <property type="match status" value="1"/>
</dbReference>
<comment type="cofactor">
    <cofactor evidence="2">
        <name>Ca(2+)</name>
        <dbReference type="ChEBI" id="CHEBI:29108"/>
    </cofactor>
</comment>
<keyword evidence="14" id="KW-0175">Coiled coil</keyword>
<dbReference type="PRINTS" id="PR01158">
    <property type="entry name" value="TOPISMRASEII"/>
</dbReference>
<dbReference type="Pfam" id="PF00204">
    <property type="entry name" value="DNA_gyraseB"/>
    <property type="match status" value="1"/>
</dbReference>
<dbReference type="CDD" id="cd03365">
    <property type="entry name" value="TOPRIM_TopoIIA"/>
    <property type="match status" value="1"/>
</dbReference>
<keyword evidence="10 12" id="KW-0238">DNA-binding</keyword>
<dbReference type="FunCoup" id="F2U844">
    <property type="interactions" value="1862"/>
</dbReference>
<keyword evidence="11 12" id="KW-0413">Isomerase</keyword>
<dbReference type="OrthoDB" id="276498at2759"/>
<comment type="function">
    <text evidence="13">Control of topological states of DNA by transient breakage and subsequent rejoining of DNA strands. Topoisomerase II makes double-strand breaks.</text>
</comment>
<dbReference type="CDD" id="cd03481">
    <property type="entry name" value="TopoIIA_Trans_ScTopoIIA"/>
    <property type="match status" value="1"/>
</dbReference>
<feature type="domain" description="Topo IIA-type catalytic" evidence="17">
    <location>
        <begin position="734"/>
        <end position="1188"/>
    </location>
</feature>
<dbReference type="InterPro" id="IPR034157">
    <property type="entry name" value="TOPRIM_TopoII"/>
</dbReference>
<evidence type="ECO:0000256" key="1">
    <source>
        <dbReference type="ARBA" id="ARBA00000185"/>
    </source>
</evidence>
<dbReference type="InterPro" id="IPR013759">
    <property type="entry name" value="Topo_IIA_B_C"/>
</dbReference>
<feature type="compositionally biased region" description="Basic residues" evidence="15">
    <location>
        <begin position="1285"/>
        <end position="1297"/>
    </location>
</feature>
<dbReference type="GO" id="GO:0000819">
    <property type="term" value="P:sister chromatid segregation"/>
    <property type="evidence" value="ECO:0007669"/>
    <property type="project" value="TreeGrafter"/>
</dbReference>
<feature type="coiled-coil region" evidence="14">
    <location>
        <begin position="1158"/>
        <end position="1215"/>
    </location>
</feature>
<dbReference type="FunFam" id="3.30.230.10:FF:000008">
    <property type="entry name" value="DNA topoisomerase 2"/>
    <property type="match status" value="1"/>
</dbReference>
<dbReference type="FunFam" id="3.40.50.670:FF:000001">
    <property type="entry name" value="DNA topoisomerase 2"/>
    <property type="match status" value="2"/>
</dbReference>
<dbReference type="InterPro" id="IPR013757">
    <property type="entry name" value="Topo_IIA_A_a_sf"/>
</dbReference>
<dbReference type="PRINTS" id="PR00418">
    <property type="entry name" value="TPI2FAMILY"/>
</dbReference>
<dbReference type="SUPFAM" id="SSF56719">
    <property type="entry name" value="Type II DNA topoisomerase"/>
    <property type="match status" value="1"/>
</dbReference>
<evidence type="ECO:0000313" key="18">
    <source>
        <dbReference type="EMBL" id="EGD72950.1"/>
    </source>
</evidence>
<reference evidence="18" key="1">
    <citation type="submission" date="2009-08" db="EMBL/GenBank/DDBJ databases">
        <title>Annotation of Salpingoeca rosetta.</title>
        <authorList>
            <consortium name="The Broad Institute Genome Sequencing Platform"/>
            <person name="Russ C."/>
            <person name="Cuomo C."/>
            <person name="Burger G."/>
            <person name="Gray M.W."/>
            <person name="Holland P.W.H."/>
            <person name="King N."/>
            <person name="Lang F.B.F."/>
            <person name="Roger A.J."/>
            <person name="Ruiz-Trillo I."/>
            <person name="Young S.K."/>
            <person name="Zeng Q."/>
            <person name="Gargeya S."/>
            <person name="Alvarado L."/>
            <person name="Berlin A."/>
            <person name="Chapman S.B."/>
            <person name="Chen Z."/>
            <person name="Freedman E."/>
            <person name="Gellesch M."/>
            <person name="Goldberg J."/>
            <person name="Griggs A."/>
            <person name="Gujja S."/>
            <person name="Heilman E."/>
            <person name="Heiman D."/>
            <person name="Howarth C."/>
            <person name="Mehta T."/>
            <person name="Neiman D."/>
            <person name="Pearson M."/>
            <person name="Roberts A."/>
            <person name="Saif S."/>
            <person name="Shea T."/>
            <person name="Shenoy N."/>
            <person name="Sisk P."/>
            <person name="Stolte C."/>
            <person name="Sykes S."/>
            <person name="White J."/>
            <person name="Yandava C."/>
            <person name="Haas B."/>
            <person name="Nusbaum C."/>
            <person name="Birren B."/>
        </authorList>
    </citation>
    <scope>NUCLEOTIDE SEQUENCE [LARGE SCALE GENOMIC DNA]</scope>
    <source>
        <strain evidence="18">ATCC 50818</strain>
    </source>
</reference>
<feature type="compositionally biased region" description="Basic residues" evidence="15">
    <location>
        <begin position="1219"/>
        <end position="1243"/>
    </location>
</feature>
<dbReference type="Gene3D" id="3.40.50.670">
    <property type="match status" value="1"/>
</dbReference>
<proteinExistence type="inferred from homology"/>
<dbReference type="InterPro" id="IPR050634">
    <property type="entry name" value="DNA_Topoisomerase_II"/>
</dbReference>
<dbReference type="InterPro" id="IPR018522">
    <property type="entry name" value="TopoIIA_CS"/>
</dbReference>
<dbReference type="GO" id="GO:0003677">
    <property type="term" value="F:DNA binding"/>
    <property type="evidence" value="ECO:0007669"/>
    <property type="project" value="UniProtKB-UniRule"/>
</dbReference>
<dbReference type="Pfam" id="PF01751">
    <property type="entry name" value="Toprim"/>
    <property type="match status" value="1"/>
</dbReference>
<dbReference type="Pfam" id="PF02518">
    <property type="entry name" value="HATPase_c"/>
    <property type="match status" value="1"/>
</dbReference>
<dbReference type="FunFam" id="3.30.565.10:FF:000004">
    <property type="entry name" value="DNA topoisomerase 2"/>
    <property type="match status" value="1"/>
</dbReference>
<dbReference type="InterPro" id="IPR001241">
    <property type="entry name" value="Topo_IIA"/>
</dbReference>
<dbReference type="CDD" id="cd16930">
    <property type="entry name" value="HATPase_TopII-like"/>
    <property type="match status" value="1"/>
</dbReference>
<dbReference type="STRING" id="946362.F2U844"/>
<feature type="active site" description="O-(5'-phospho-DNA)-tyrosine intermediate" evidence="12">
    <location>
        <position position="824"/>
    </location>
</feature>
<feature type="compositionally biased region" description="Basic residues" evidence="15">
    <location>
        <begin position="1517"/>
        <end position="1528"/>
    </location>
</feature>
<dbReference type="InterPro" id="IPR013758">
    <property type="entry name" value="Topo_IIA_A/C_ab"/>
</dbReference>
<dbReference type="GO" id="GO:0005634">
    <property type="term" value="C:nucleus"/>
    <property type="evidence" value="ECO:0007669"/>
    <property type="project" value="TreeGrafter"/>
</dbReference>
<dbReference type="PROSITE" id="PS52040">
    <property type="entry name" value="TOPO_IIA"/>
    <property type="match status" value="1"/>
</dbReference>
<evidence type="ECO:0000256" key="15">
    <source>
        <dbReference type="SAM" id="MobiDB-lite"/>
    </source>
</evidence>
<sequence length="1795" mass="197623">MASKGVLNRIAVSFQGSVLRSPLSTTTSTTTSTHRTGQVLKARNSSSSTTQAMKKSKKGADAGKTVEEIYQKKTQLEHILLRPDTYIGSVESNTKNLFVVDPEAGFVQREITYVPGLYKIFDEIIVNAADNKIRDPTMDCIKVTIDKAKAEISVYNTGKGIPVQVHAKEGVYVPELIFGHLLTSSNYDDNQKKVTGGRNGYGAKLCNIFSTKFVVETCDTETGKKYRQVFRDNMAIKEDPVIVKTKSSDKDFTRITFRPDLSKFHMSELDDDIIALMARRVYDVAGTTRGIKVYLNNERLPVRHFKDYVNLVLRDQNVDTKVVHEVVNDRWEVCMTLSENGFQQMSFVNSIATTKGGTHVNYVADQIVSGLLSTIKRKNKGAAVKPHQVKNHMWLFINCLIENPSFDSQTKENMTRRSKDFGSNPVLSDKFLKNIKDTGIVDAVLNWAKLKSQAQLSKASSGSKKCKISGIPKLDDANEAGGRNSSKCTLILTEGDSAKALAVSGLGVLGRDYYGVFPLRGKLLNVREASHKQIMDNAEVKNIAKIMGLKFGHEYTTTKQLRYGRLMIMTDQDQDGSHIKGLLINFIHHFWPSLLKMPDFLVEFVTPIVKCTKGKQEVSFFTIPQYETWAEQQGNLKGWRIKYYKGLGTSTPQEAKEYFSHMDDHQIPFSYEGDKDFEDIVMAFSKKHVEARKQWLKNFVPGTYLDHATDAICYSDFINKELILFSMADNVRSIPSIMDGLKPGQRKVLFSCFKRKLKDEIKVAQLAGYVSEHSAYHHGEMSLAGTIVGMAQRFVGSNNLNLLLPIGQFGTRLAGGKDAASSRYIFTSLSPLARKIFHLADDALLNHLEDDGQTIEPEFYAPILPMVLVNGSDGIGTGWSSSVPNYNPRDLVNALIAMIEGQEPDELHPWYAGFTGEITPKGKDKYAVRGTLKKLDETTIEISELPIRTWTQPYKEFLEGLAADDGKKPPQILEFSQYHTDTTVRFVVSMTPEQMQAAETKGLYKVFKLEGSISTSNMTLFDPQGRIKKYEGVQEILRDFFDVRLRLYQKRKSLLADCMTSEYKKMDNKVRFILDVISGSLVISNRKKADILQELRAKGFAAFPKPKGKKGAKTVGDLDDDAAGAPPSSDEDEALEESASDFDYLLSMPMWNLTMERVDKLTEERNGTEAELNALLEKTPQDLWKEDLTAFVEALAEIEAAEEEQELNMSQVIEKNLKKSKAKRKTTRKKKATAAAKKSKKQAVKAEAMDDDNDDDDFAGDDAYAFTGGDDDDWMPPGGVTTAPKTKKGAAKAKKSTRQLDIKESLSNGGAKTTKRSMRTAAKVAQKRTQKMEEEVDDEDVDDEVEWDMPAAQSKSSSDTSSNSIALDGDDDDDDEEFKGGLFARLQTRRRNVAASPDETVSVSSSSRSSTSSKASSTNGGRRGAAKRGAAKRTFDESRSPSPAGGEEDEDFVLDVSDDEEGENDAGDDSDWEAPALASKAKGKKKAAATAKASRGAKAAKKTTAAAKKTTKAATTAKRKAAAKKSSTKAKAAEDEDDLDTSVFDFGADGSVSNDDDNNNADDDDFSVASLTSRRGRGAAAAKGKKAKAAPAAKRGQRKTKAAIVDAVISDDSDDDDEAVVVAAKAKKTTATRGKKAAGTKTKAATKTTKARRTGRKVIADDDDDDDIDADGGMDDSWMPDSPAAPKAKGNKKAKKAAPVKKVKKATTTAKRSSRRVLSDDDDGADEDNSTGGRSRRPRRTRKKVDYAAMMESDDEANGAAQNDGANEDEQEVMDFKDDDSDFDAADESDSEFEL</sequence>
<feature type="compositionally biased region" description="Acidic residues" evidence="15">
    <location>
        <begin position="1661"/>
        <end position="1674"/>
    </location>
</feature>
<evidence type="ECO:0000256" key="6">
    <source>
        <dbReference type="ARBA" id="ARBA00022741"/>
    </source>
</evidence>
<organism evidence="19">
    <name type="scientific">Salpingoeca rosetta (strain ATCC 50818 / BSB-021)</name>
    <dbReference type="NCBI Taxonomy" id="946362"/>
    <lineage>
        <taxon>Eukaryota</taxon>
        <taxon>Choanoflagellata</taxon>
        <taxon>Craspedida</taxon>
        <taxon>Salpingoecidae</taxon>
        <taxon>Salpingoeca</taxon>
    </lineage>
</organism>
<feature type="region of interest" description="Disordered" evidence="15">
    <location>
        <begin position="1219"/>
        <end position="1601"/>
    </location>
</feature>
<dbReference type="InterPro" id="IPR031660">
    <property type="entry name" value="TOPRIM_C"/>
</dbReference>
<dbReference type="InterPro" id="IPR003594">
    <property type="entry name" value="HATPase_dom"/>
</dbReference>
<dbReference type="Gene3D" id="3.30.230.10">
    <property type="match status" value="1"/>
</dbReference>
<feature type="compositionally biased region" description="Acidic residues" evidence="15">
    <location>
        <begin position="1334"/>
        <end position="1347"/>
    </location>
</feature>